<dbReference type="RefSeq" id="WP_252444175.1">
    <property type="nucleotide sequence ID" value="NZ_JAGSOV010000064.1"/>
</dbReference>
<evidence type="ECO:0008006" key="3">
    <source>
        <dbReference type="Google" id="ProtNLM"/>
    </source>
</evidence>
<dbReference type="Proteomes" id="UP001165283">
    <property type="component" value="Unassembled WGS sequence"/>
</dbReference>
<evidence type="ECO:0000313" key="1">
    <source>
        <dbReference type="EMBL" id="MCO1659351.1"/>
    </source>
</evidence>
<sequence length="116" mass="13242">MRINIEETDLNEDGTHYTHRGELFTGEIVVTDRAGTVVAVKPVVGGRQHGVERAWYPDGTLRREIPLDNGVVRGTSRRWHPNGRLAEEREFDDAGNWVAVRRWAEDGTVLESKRYD</sequence>
<dbReference type="Pfam" id="PF07661">
    <property type="entry name" value="MORN_2"/>
    <property type="match status" value="2"/>
</dbReference>
<reference evidence="1" key="1">
    <citation type="submission" date="2021-04" db="EMBL/GenBank/DDBJ databases">
        <title>Pseudonocardia sp. nov., isolated from sandy soil of mangrove forest.</title>
        <authorList>
            <person name="Zan Z."/>
            <person name="Huang R."/>
            <person name="Liu W."/>
        </authorList>
    </citation>
    <scope>NUCLEOTIDE SEQUENCE</scope>
    <source>
        <strain evidence="1">S2-4</strain>
    </source>
</reference>
<dbReference type="InterPro" id="IPR011652">
    <property type="entry name" value="MORN_2"/>
</dbReference>
<accession>A0ABT1A8Q8</accession>
<dbReference type="EMBL" id="JAGSOV010000064">
    <property type="protein sequence ID" value="MCO1659351.1"/>
    <property type="molecule type" value="Genomic_DNA"/>
</dbReference>
<dbReference type="Gene3D" id="3.90.930.1">
    <property type="match status" value="1"/>
</dbReference>
<name>A0ABT1A8Q8_9PSEU</name>
<protein>
    <recommendedName>
        <fullName evidence="3">MORN repeat protein</fullName>
    </recommendedName>
</protein>
<evidence type="ECO:0000313" key="2">
    <source>
        <dbReference type="Proteomes" id="UP001165283"/>
    </source>
</evidence>
<comment type="caution">
    <text evidence="1">The sequence shown here is derived from an EMBL/GenBank/DDBJ whole genome shotgun (WGS) entry which is preliminary data.</text>
</comment>
<keyword evidence="2" id="KW-1185">Reference proteome</keyword>
<gene>
    <name evidence="1" type="ORF">KDL28_30200</name>
</gene>
<dbReference type="SUPFAM" id="SSF82185">
    <property type="entry name" value="Histone H3 K4-specific methyltransferase SET7/9 N-terminal domain"/>
    <property type="match status" value="1"/>
</dbReference>
<proteinExistence type="predicted"/>
<organism evidence="1 2">
    <name type="scientific">Pseudonocardia humida</name>
    <dbReference type="NCBI Taxonomy" id="2800819"/>
    <lineage>
        <taxon>Bacteria</taxon>
        <taxon>Bacillati</taxon>
        <taxon>Actinomycetota</taxon>
        <taxon>Actinomycetes</taxon>
        <taxon>Pseudonocardiales</taxon>
        <taxon>Pseudonocardiaceae</taxon>
        <taxon>Pseudonocardia</taxon>
    </lineage>
</organism>